<dbReference type="Proteomes" id="UP000435648">
    <property type="component" value="Chromosome"/>
</dbReference>
<feature type="active site" description="Proton acceptor" evidence="2">
    <location>
        <position position="199"/>
    </location>
</feature>
<dbReference type="GO" id="GO:0000271">
    <property type="term" value="P:polysaccharide biosynthetic process"/>
    <property type="evidence" value="ECO:0007669"/>
    <property type="project" value="TreeGrafter"/>
</dbReference>
<protein>
    <submittedName>
        <fullName evidence="5">Aminotransferase class I/II-fold pyridoxal phosphate-dependent enzyme</fullName>
    </submittedName>
</protein>
<reference evidence="5 6" key="1">
    <citation type="submission" date="2019-12" db="EMBL/GenBank/DDBJ databases">
        <title>The genome of Stappia indica PHM037.</title>
        <authorList>
            <person name="Kacar D."/>
            <person name="Galan B."/>
            <person name="Canedo L."/>
            <person name="Rodriguez P."/>
            <person name="de la Calle F."/>
            <person name="Garcia J.L."/>
        </authorList>
    </citation>
    <scope>NUCLEOTIDE SEQUENCE [LARGE SCALE GENOMIC DNA]</scope>
    <source>
        <strain evidence="5 6">PHM037</strain>
    </source>
</reference>
<accession>A0A857C2N5</accession>
<dbReference type="PIRSF" id="PIRSF000390">
    <property type="entry name" value="PLP_StrS"/>
    <property type="match status" value="1"/>
</dbReference>
<dbReference type="Gene3D" id="3.40.640.10">
    <property type="entry name" value="Type I PLP-dependent aspartate aminotransferase-like (Major domain)"/>
    <property type="match status" value="1"/>
</dbReference>
<dbReference type="GO" id="GO:0008483">
    <property type="term" value="F:transaminase activity"/>
    <property type="evidence" value="ECO:0007669"/>
    <property type="project" value="UniProtKB-KW"/>
</dbReference>
<evidence type="ECO:0000256" key="2">
    <source>
        <dbReference type="PIRSR" id="PIRSR000390-1"/>
    </source>
</evidence>
<dbReference type="Gene3D" id="3.90.1150.10">
    <property type="entry name" value="Aspartate Aminotransferase, domain 1"/>
    <property type="match status" value="1"/>
</dbReference>
<gene>
    <name evidence="5" type="ORF">GH266_01095</name>
</gene>
<dbReference type="PANTHER" id="PTHR30244:SF34">
    <property type="entry name" value="DTDP-4-AMINO-4,6-DIDEOXYGALACTOSE TRANSAMINASE"/>
    <property type="match status" value="1"/>
</dbReference>
<dbReference type="AlphaFoldDB" id="A0A857C2N5"/>
<dbReference type="EMBL" id="CP046908">
    <property type="protein sequence ID" value="QGZ33223.1"/>
    <property type="molecule type" value="Genomic_DNA"/>
</dbReference>
<name>A0A857C2N5_9HYPH</name>
<dbReference type="CDD" id="cd00616">
    <property type="entry name" value="AHBA_syn"/>
    <property type="match status" value="1"/>
</dbReference>
<dbReference type="InterPro" id="IPR000653">
    <property type="entry name" value="DegT/StrS_aminotransferase"/>
</dbReference>
<dbReference type="InterPro" id="IPR015421">
    <property type="entry name" value="PyrdxlP-dep_Trfase_major"/>
</dbReference>
<evidence type="ECO:0000256" key="1">
    <source>
        <dbReference type="ARBA" id="ARBA00037999"/>
    </source>
</evidence>
<keyword evidence="5" id="KW-0808">Transferase</keyword>
<evidence type="ECO:0000256" key="3">
    <source>
        <dbReference type="PIRSR" id="PIRSR000390-2"/>
    </source>
</evidence>
<sequence length="408" mass="43472">MSGSALPAMLGGQPALAGPLPAWPPQDPAQEEAILQVLRTDQWWSKGGSAVTRFEESFARAHGTRFAIACTNGTHALELAFRALGIGAGDEVIVPAMTFVATGMAAMLVGARPVPVDVDPHDWCISPDAIRAALTPATKAVVPVHFAGHVADMDAIMALADEAGIAVVEDAAHAHGAARNGRPAGSFGAFSAYSFQNFKLMTAGEGGMLLANDEDLARRARLVSHCGRPDGDRTYAHLVLGSNMRMTEFQGALLQCQLDRLEERAALREARARRLRAGLASLNGVRLQTVAADVDRHSWYMAVMAIDEAAFGGLPRQRIVDALVAEGVPAYRMYPRIQDVPHFAGDFARLGGDPARLPASPVSADLAANGIWLHHRLLLGEEALIDQTVEAFARILRHGEQLRDPAAA</sequence>
<evidence type="ECO:0000313" key="5">
    <source>
        <dbReference type="EMBL" id="QGZ33223.1"/>
    </source>
</evidence>
<comment type="similarity">
    <text evidence="1 4">Belongs to the DegT/DnrJ/EryC1 family.</text>
</comment>
<dbReference type="InterPro" id="IPR015422">
    <property type="entry name" value="PyrdxlP-dep_Trfase_small"/>
</dbReference>
<proteinExistence type="inferred from homology"/>
<dbReference type="GO" id="GO:0030170">
    <property type="term" value="F:pyridoxal phosphate binding"/>
    <property type="evidence" value="ECO:0007669"/>
    <property type="project" value="TreeGrafter"/>
</dbReference>
<evidence type="ECO:0000256" key="4">
    <source>
        <dbReference type="RuleBase" id="RU004508"/>
    </source>
</evidence>
<keyword evidence="3 4" id="KW-0663">Pyridoxal phosphate</keyword>
<keyword evidence="5" id="KW-0032">Aminotransferase</keyword>
<feature type="modified residue" description="N6-(pyridoxal phosphate)lysine" evidence="3">
    <location>
        <position position="199"/>
    </location>
</feature>
<evidence type="ECO:0000313" key="6">
    <source>
        <dbReference type="Proteomes" id="UP000435648"/>
    </source>
</evidence>
<dbReference type="PANTHER" id="PTHR30244">
    <property type="entry name" value="TRANSAMINASE"/>
    <property type="match status" value="1"/>
</dbReference>
<dbReference type="InterPro" id="IPR015424">
    <property type="entry name" value="PyrdxlP-dep_Trfase"/>
</dbReference>
<dbReference type="OrthoDB" id="9768668at2"/>
<dbReference type="RefSeq" id="WP_158192248.1">
    <property type="nucleotide sequence ID" value="NZ_CP046908.1"/>
</dbReference>
<dbReference type="Pfam" id="PF01041">
    <property type="entry name" value="DegT_DnrJ_EryC1"/>
    <property type="match status" value="1"/>
</dbReference>
<organism evidence="5 6">
    <name type="scientific">Stappia indica</name>
    <dbReference type="NCBI Taxonomy" id="538381"/>
    <lineage>
        <taxon>Bacteria</taxon>
        <taxon>Pseudomonadati</taxon>
        <taxon>Pseudomonadota</taxon>
        <taxon>Alphaproteobacteria</taxon>
        <taxon>Hyphomicrobiales</taxon>
        <taxon>Stappiaceae</taxon>
        <taxon>Stappia</taxon>
    </lineage>
</organism>
<dbReference type="KEGG" id="siw:GH266_01095"/>
<dbReference type="SUPFAM" id="SSF53383">
    <property type="entry name" value="PLP-dependent transferases"/>
    <property type="match status" value="1"/>
</dbReference>